<dbReference type="EMBL" id="JAEPQZ010000007">
    <property type="protein sequence ID" value="KAG2179018.1"/>
    <property type="molecule type" value="Genomic_DNA"/>
</dbReference>
<dbReference type="AlphaFoldDB" id="A0A8H7UGH2"/>
<evidence type="ECO:0000256" key="3">
    <source>
        <dbReference type="ARBA" id="ARBA00012706"/>
    </source>
</evidence>
<dbReference type="InterPro" id="IPR017853">
    <property type="entry name" value="GH"/>
</dbReference>
<keyword evidence="9" id="KW-1185">Reference proteome</keyword>
<dbReference type="GO" id="GO:0016985">
    <property type="term" value="F:mannan endo-1,4-beta-mannosidase activity"/>
    <property type="evidence" value="ECO:0007669"/>
    <property type="project" value="UniProtKB-EC"/>
</dbReference>
<dbReference type="PANTHER" id="PTHR31451:SF40">
    <property type="entry name" value="GLYCOSIDE HYDROLASE FAMILY 5 DOMAIN-CONTAINING PROTEIN"/>
    <property type="match status" value="1"/>
</dbReference>
<sequence length="459" mass="52422">MSLTFSMRLALLLQILTTVYASNIVLQTEQQIYGNGFVTVSGTKFERHGRPYNIAGANYWQGMNLASDESAGGNISRIEDELTQLENIGINNLRILAGSEGPDDQPFRMRPSLMPSPGKYNEDVLTGLDYLLDAMDRHSMTAVVTLNNFWQWSGGFAQYVSWADNNSLIPYPPSWLPDPENRYSNGSYSEFFDYASRFYKDPAISSTVDHMFKSHIDTILNRKNTVNGKIYHEDPVIMAWELANEPQLAPKEWTYEIAAYIKQRAPKQLITSGIEGKYGYEDFYNTHSSVNIDYTTCHLWVENWDEYNASDPTDASMQNAFTYALEYIHNCSDWAVGMGKPIVLEEFGMARDAWRFPSEPLYKYNPGTAVSHKDRYYEHIFNIIEKLTSHGAFSGANFWAYSGEGYPSQSPNEFDMVWLGDPQHEPRGWYGVYHNDTTMSVIKDFAHNISGKTEMFVHI</sequence>
<evidence type="ECO:0000256" key="6">
    <source>
        <dbReference type="SAM" id="SignalP"/>
    </source>
</evidence>
<keyword evidence="6" id="KW-0732">Signal</keyword>
<evidence type="ECO:0000313" key="8">
    <source>
        <dbReference type="EMBL" id="KAG2179018.1"/>
    </source>
</evidence>
<dbReference type="Proteomes" id="UP000654370">
    <property type="component" value="Unassembled WGS sequence"/>
</dbReference>
<feature type="chain" id="PRO_5034678793" description="mannan endo-1,4-beta-mannosidase" evidence="6">
    <location>
        <begin position="22"/>
        <end position="459"/>
    </location>
</feature>
<keyword evidence="4" id="KW-0378">Hydrolase</keyword>
<keyword evidence="5" id="KW-0326">Glycosidase</keyword>
<comment type="similarity">
    <text evidence="2">Belongs to the glycosyl hydrolase 5 (cellulase A) family.</text>
</comment>
<organism evidence="8 9">
    <name type="scientific">Mortierella isabellina</name>
    <name type="common">Filamentous fungus</name>
    <name type="synonym">Umbelopsis isabellina</name>
    <dbReference type="NCBI Taxonomy" id="91625"/>
    <lineage>
        <taxon>Eukaryota</taxon>
        <taxon>Fungi</taxon>
        <taxon>Fungi incertae sedis</taxon>
        <taxon>Mucoromycota</taxon>
        <taxon>Mucoromycotina</taxon>
        <taxon>Umbelopsidomycetes</taxon>
        <taxon>Umbelopsidales</taxon>
        <taxon>Umbelopsidaceae</taxon>
        <taxon>Umbelopsis</taxon>
    </lineage>
</organism>
<evidence type="ECO:0000256" key="2">
    <source>
        <dbReference type="ARBA" id="ARBA00005641"/>
    </source>
</evidence>
<dbReference type="Pfam" id="PF26410">
    <property type="entry name" value="GH5_mannosidase"/>
    <property type="match status" value="1"/>
</dbReference>
<evidence type="ECO:0000256" key="4">
    <source>
        <dbReference type="ARBA" id="ARBA00022801"/>
    </source>
</evidence>
<dbReference type="PANTHER" id="PTHR31451">
    <property type="match status" value="1"/>
</dbReference>
<evidence type="ECO:0000256" key="5">
    <source>
        <dbReference type="ARBA" id="ARBA00023295"/>
    </source>
</evidence>
<feature type="domain" description="Glycoside hydrolase family 5" evidence="7">
    <location>
        <begin position="36"/>
        <end position="450"/>
    </location>
</feature>
<feature type="signal peptide" evidence="6">
    <location>
        <begin position="1"/>
        <end position="21"/>
    </location>
</feature>
<dbReference type="EC" id="3.2.1.78" evidence="3"/>
<accession>A0A8H7UGH2</accession>
<evidence type="ECO:0000313" key="9">
    <source>
        <dbReference type="Proteomes" id="UP000654370"/>
    </source>
</evidence>
<comment type="caution">
    <text evidence="8">The sequence shown here is derived from an EMBL/GenBank/DDBJ whole genome shotgun (WGS) entry which is preliminary data.</text>
</comment>
<comment type="catalytic activity">
    <reaction evidence="1">
        <text>Random hydrolysis of (1-&gt;4)-beta-D-mannosidic linkages in mannans, galactomannans and glucomannans.</text>
        <dbReference type="EC" id="3.2.1.78"/>
    </reaction>
</comment>
<reference evidence="8" key="1">
    <citation type="submission" date="2020-12" db="EMBL/GenBank/DDBJ databases">
        <title>Metabolic potential, ecology and presence of endohyphal bacteria is reflected in genomic diversity of Mucoromycotina.</title>
        <authorList>
            <person name="Muszewska A."/>
            <person name="Okrasinska A."/>
            <person name="Steczkiewicz K."/>
            <person name="Drgas O."/>
            <person name="Orlowska M."/>
            <person name="Perlinska-Lenart U."/>
            <person name="Aleksandrzak-Piekarczyk T."/>
            <person name="Szatraj K."/>
            <person name="Zielenkiewicz U."/>
            <person name="Pilsyk S."/>
            <person name="Malc E."/>
            <person name="Mieczkowski P."/>
            <person name="Kruszewska J.S."/>
            <person name="Biernat P."/>
            <person name="Pawlowska J."/>
        </authorList>
    </citation>
    <scope>NUCLEOTIDE SEQUENCE</scope>
    <source>
        <strain evidence="8">WA0000067209</strain>
    </source>
</reference>
<dbReference type="InterPro" id="IPR045053">
    <property type="entry name" value="MAN-like"/>
</dbReference>
<protein>
    <recommendedName>
        <fullName evidence="3">mannan endo-1,4-beta-mannosidase</fullName>
        <ecNumber evidence="3">3.2.1.78</ecNumber>
    </recommendedName>
</protein>
<proteinExistence type="inferred from homology"/>
<evidence type="ECO:0000256" key="1">
    <source>
        <dbReference type="ARBA" id="ARBA00001678"/>
    </source>
</evidence>
<evidence type="ECO:0000259" key="7">
    <source>
        <dbReference type="Pfam" id="PF26410"/>
    </source>
</evidence>
<dbReference type="Gene3D" id="3.20.20.80">
    <property type="entry name" value="Glycosidases"/>
    <property type="match status" value="1"/>
</dbReference>
<gene>
    <name evidence="8" type="ORF">INT43_001867</name>
</gene>
<dbReference type="InterPro" id="IPR001547">
    <property type="entry name" value="Glyco_hydro_5"/>
</dbReference>
<name>A0A8H7UGH2_MORIS</name>
<dbReference type="SUPFAM" id="SSF51445">
    <property type="entry name" value="(Trans)glycosidases"/>
    <property type="match status" value="1"/>
</dbReference>
<dbReference type="OrthoDB" id="406631at2759"/>